<name>A0A5C1YFS3_9MICO</name>
<gene>
    <name evidence="2" type="ORF">FLP10_07995</name>
</gene>
<dbReference type="OrthoDB" id="37575at2"/>
<dbReference type="EMBL" id="CP043505">
    <property type="protein sequence ID" value="QEO14365.1"/>
    <property type="molecule type" value="Genomic_DNA"/>
</dbReference>
<dbReference type="InterPro" id="IPR043129">
    <property type="entry name" value="ATPase_NBD"/>
</dbReference>
<keyword evidence="3" id="KW-1185">Reference proteome</keyword>
<accession>A0A5C1YFS3</accession>
<dbReference type="Pfam" id="PF00480">
    <property type="entry name" value="ROK"/>
    <property type="match status" value="2"/>
</dbReference>
<dbReference type="Gene3D" id="1.10.10.10">
    <property type="entry name" value="Winged helix-like DNA-binding domain superfamily/Winged helix DNA-binding domain"/>
    <property type="match status" value="1"/>
</dbReference>
<evidence type="ECO:0000256" key="1">
    <source>
        <dbReference type="ARBA" id="ARBA00006479"/>
    </source>
</evidence>
<dbReference type="KEGG" id="ail:FLP10_07995"/>
<dbReference type="Gene3D" id="3.30.420.40">
    <property type="match status" value="4"/>
</dbReference>
<dbReference type="InterPro" id="IPR000600">
    <property type="entry name" value="ROK"/>
</dbReference>
<dbReference type="AlphaFoldDB" id="A0A5C1YFS3"/>
<organism evidence="2 3">
    <name type="scientific">Agromyces intestinalis</name>
    <dbReference type="NCBI Taxonomy" id="2592652"/>
    <lineage>
        <taxon>Bacteria</taxon>
        <taxon>Bacillati</taxon>
        <taxon>Actinomycetota</taxon>
        <taxon>Actinomycetes</taxon>
        <taxon>Micrococcales</taxon>
        <taxon>Microbacteriaceae</taxon>
        <taxon>Agromyces</taxon>
    </lineage>
</organism>
<dbReference type="PANTHER" id="PTHR18964">
    <property type="entry name" value="ROK (REPRESSOR, ORF, KINASE) FAMILY"/>
    <property type="match status" value="1"/>
</dbReference>
<evidence type="ECO:0000313" key="2">
    <source>
        <dbReference type="EMBL" id="QEO14365.1"/>
    </source>
</evidence>
<proteinExistence type="inferred from homology"/>
<evidence type="ECO:0000313" key="3">
    <source>
        <dbReference type="Proteomes" id="UP000324678"/>
    </source>
</evidence>
<dbReference type="PANTHER" id="PTHR18964:SF149">
    <property type="entry name" value="BIFUNCTIONAL UDP-N-ACETYLGLUCOSAMINE 2-EPIMERASE_N-ACETYLMANNOSAMINE KINASE"/>
    <property type="match status" value="1"/>
</dbReference>
<dbReference type="Proteomes" id="UP000324678">
    <property type="component" value="Chromosome"/>
</dbReference>
<dbReference type="InterPro" id="IPR036388">
    <property type="entry name" value="WH-like_DNA-bd_sf"/>
</dbReference>
<dbReference type="SUPFAM" id="SSF53067">
    <property type="entry name" value="Actin-like ATPase domain"/>
    <property type="match status" value="1"/>
</dbReference>
<comment type="similarity">
    <text evidence="1">Belongs to the ROK (NagC/XylR) family.</text>
</comment>
<protein>
    <submittedName>
        <fullName evidence="2">ROK family protein</fullName>
    </submittedName>
</protein>
<reference evidence="2 3" key="1">
    <citation type="submission" date="2019-09" db="EMBL/GenBank/DDBJ databases">
        <title>Genome sequencing of strain KACC 19306.</title>
        <authorList>
            <person name="Heo J."/>
            <person name="Kim S.-J."/>
            <person name="Kim J.-S."/>
            <person name="Hong S.-B."/>
            <person name="Kwon S.-W."/>
        </authorList>
    </citation>
    <scope>NUCLEOTIDE SEQUENCE [LARGE SCALE GENOMIC DNA]</scope>
    <source>
        <strain evidence="2 3">KACC 19306</strain>
    </source>
</reference>
<sequence length="389" mass="39970">MGSRSLLRRMNSLGVLRAVIAQPQTLRGLASASGLSRTAVDAVASDLTALGWLAASDEAPVRGVGRPAMTYGVPRELGSFLSIDIGANHIFGVLTDLTGAVLGEATARVAEADDADERIAAALGLSDRLLGEADLDRDSPWIVTIGSPGAIGADGRVLHFGGTGMPGWVGLDLRARFAAEFRSAVLVEGDVPLGAHAELAYGAARGLDDVVYVLCGRRTSGASIVGGRVHRGVHGAAGIVGEIPELKWADLNERYGQEVLATPRPTREQIFELARSGDPAALAAVDEFADDLAQGAAAMALAIDPELLVIGGGSAPGSDVFLTRFVRTLGEICPIPPEVAVSPLGSEAVAMGGISLAARHLDAVLDGAVRDLPSFPGPEETRSLLSTAA</sequence>
<dbReference type="RefSeq" id="WP_149160386.1">
    <property type="nucleotide sequence ID" value="NZ_CP043505.1"/>
</dbReference>